<accession>A0ABT5JTT8</accession>
<organism evidence="3 4">
    <name type="scientific">Janthinobacterium fluminis</name>
    <dbReference type="NCBI Taxonomy" id="2987524"/>
    <lineage>
        <taxon>Bacteria</taxon>
        <taxon>Pseudomonadati</taxon>
        <taxon>Pseudomonadota</taxon>
        <taxon>Betaproteobacteria</taxon>
        <taxon>Burkholderiales</taxon>
        <taxon>Oxalobacteraceae</taxon>
        <taxon>Janthinobacterium</taxon>
    </lineage>
</organism>
<proteinExistence type="predicted"/>
<reference evidence="3 4" key="1">
    <citation type="submission" date="2022-10" db="EMBL/GenBank/DDBJ databases">
        <title>Janthinobacterium sp. hw3 Genome sequencing.</title>
        <authorList>
            <person name="Park S."/>
        </authorList>
    </citation>
    <scope>NUCLEOTIDE SEQUENCE [LARGE SCALE GENOMIC DNA]</scope>
    <source>
        <strain evidence="4">hw3</strain>
    </source>
</reference>
<dbReference type="PROSITE" id="PS51502">
    <property type="entry name" value="S_R_A_B_BARREL"/>
    <property type="match status" value="1"/>
</dbReference>
<gene>
    <name evidence="3" type="ORF">OIK44_00095</name>
</gene>
<sequence>MDFPHGLRHLVLCTFRTDISDEQYALLVREFARLKEAIPVVRHFEHGLNNSPEGLADGYTDCFTLLFDGVAGRDAYLLDPAHLRFVELLKPWLAKVLVVDYVPGPVV</sequence>
<dbReference type="InterPro" id="IPR044662">
    <property type="entry name" value="HS1/DABB1-like"/>
</dbReference>
<evidence type="ECO:0000259" key="2">
    <source>
        <dbReference type="PROSITE" id="PS51502"/>
    </source>
</evidence>
<comment type="subunit">
    <text evidence="1">Homodimer.</text>
</comment>
<dbReference type="InterPro" id="IPR013097">
    <property type="entry name" value="Dabb"/>
</dbReference>
<name>A0ABT5JTT8_9BURK</name>
<dbReference type="Proteomes" id="UP001221208">
    <property type="component" value="Unassembled WGS sequence"/>
</dbReference>
<dbReference type="SMART" id="SM00886">
    <property type="entry name" value="Dabb"/>
    <property type="match status" value="1"/>
</dbReference>
<dbReference type="Pfam" id="PF07876">
    <property type="entry name" value="Dabb"/>
    <property type="match status" value="1"/>
</dbReference>
<comment type="caution">
    <text evidence="3">The sequence shown here is derived from an EMBL/GenBank/DDBJ whole genome shotgun (WGS) entry which is preliminary data.</text>
</comment>
<dbReference type="SUPFAM" id="SSF54909">
    <property type="entry name" value="Dimeric alpha+beta barrel"/>
    <property type="match status" value="1"/>
</dbReference>
<dbReference type="PANTHER" id="PTHR33178">
    <property type="match status" value="1"/>
</dbReference>
<feature type="domain" description="Stress-response A/B barrel" evidence="2">
    <location>
        <begin position="7"/>
        <end position="101"/>
    </location>
</feature>
<dbReference type="Gene3D" id="3.30.70.100">
    <property type="match status" value="1"/>
</dbReference>
<evidence type="ECO:0000313" key="4">
    <source>
        <dbReference type="Proteomes" id="UP001221208"/>
    </source>
</evidence>
<keyword evidence="4" id="KW-1185">Reference proteome</keyword>
<dbReference type="PANTHER" id="PTHR33178:SF10">
    <property type="entry name" value="STRESS-RESPONSE A_B BARREL DOMAIN-CONTAINING PROTEIN"/>
    <property type="match status" value="1"/>
</dbReference>
<evidence type="ECO:0000313" key="3">
    <source>
        <dbReference type="EMBL" id="MDC8755984.1"/>
    </source>
</evidence>
<dbReference type="InterPro" id="IPR011008">
    <property type="entry name" value="Dimeric_a/b-barrel"/>
</dbReference>
<protein>
    <submittedName>
        <fullName evidence="3">Dabb family protein</fullName>
    </submittedName>
</protein>
<dbReference type="EMBL" id="JAQQXR010000001">
    <property type="protein sequence ID" value="MDC8755984.1"/>
    <property type="molecule type" value="Genomic_DNA"/>
</dbReference>
<dbReference type="RefSeq" id="WP_273668615.1">
    <property type="nucleotide sequence ID" value="NZ_JAQQXR010000001.1"/>
</dbReference>
<evidence type="ECO:0000256" key="1">
    <source>
        <dbReference type="ARBA" id="ARBA00011738"/>
    </source>
</evidence>